<evidence type="ECO:0000256" key="2">
    <source>
        <dbReference type="ARBA" id="ARBA00004922"/>
    </source>
</evidence>
<evidence type="ECO:0000256" key="7">
    <source>
        <dbReference type="ARBA" id="ARBA00022723"/>
    </source>
</evidence>
<dbReference type="GO" id="GO:0003827">
    <property type="term" value="F:alpha-1,3-mannosylglycoprotein 2-beta-N-acetylglucosaminyltransferase activity"/>
    <property type="evidence" value="ECO:0007669"/>
    <property type="project" value="UniProtKB-UniRule"/>
</dbReference>
<dbReference type="GO" id="GO:0000139">
    <property type="term" value="C:Golgi membrane"/>
    <property type="evidence" value="ECO:0007669"/>
    <property type="project" value="UniProtKB-SubCell"/>
</dbReference>
<dbReference type="GO" id="GO:0030145">
    <property type="term" value="F:manganese ion binding"/>
    <property type="evidence" value="ECO:0007669"/>
    <property type="project" value="UniProtKB-UniRule"/>
</dbReference>
<keyword evidence="5 18" id="KW-0808">Transferase</keyword>
<evidence type="ECO:0000256" key="6">
    <source>
        <dbReference type="ARBA" id="ARBA00022692"/>
    </source>
</evidence>
<dbReference type="InterPro" id="IPR029044">
    <property type="entry name" value="Nucleotide-diphossugar_trans"/>
</dbReference>
<keyword evidence="19" id="KW-1185">Reference proteome</keyword>
<evidence type="ECO:0000256" key="13">
    <source>
        <dbReference type="ARBA" id="ARBA00037706"/>
    </source>
</evidence>
<evidence type="ECO:0000256" key="1">
    <source>
        <dbReference type="ARBA" id="ARBA00004323"/>
    </source>
</evidence>
<dbReference type="Gene3D" id="3.90.550.10">
    <property type="entry name" value="Spore Coat Polysaccharide Biosynthesis Protein SpsA, Chain A"/>
    <property type="match status" value="1"/>
</dbReference>
<evidence type="ECO:0000256" key="17">
    <source>
        <dbReference type="RuleBase" id="RU368119"/>
    </source>
</evidence>
<keyword evidence="11" id="KW-0472">Membrane</keyword>
<dbReference type="UniPathway" id="UPA00378"/>
<comment type="function">
    <text evidence="13 17">Initiates complex N-linked carbohydrate formation. Essential for the conversion of high-mannose to hybrid and complex N-glycans.</text>
</comment>
<dbReference type="Gene3D" id="3.10.180.20">
    <property type="entry name" value="N-Acetylglucosaminyltransferase I, Domain 2"/>
    <property type="match status" value="1"/>
</dbReference>
<evidence type="ECO:0000256" key="10">
    <source>
        <dbReference type="ARBA" id="ARBA00023034"/>
    </source>
</evidence>
<dbReference type="FunFam" id="3.90.550.10:FF:000252">
    <property type="entry name" value="Protein O-linked-mannose beta-1,2-N-acetylglucosaminyltransferase 1"/>
    <property type="match status" value="1"/>
</dbReference>
<dbReference type="EMBL" id="JWZT01004437">
    <property type="protein sequence ID" value="KII64101.1"/>
    <property type="molecule type" value="Genomic_DNA"/>
</dbReference>
<keyword evidence="10 17" id="KW-0333">Golgi apparatus</keyword>
<proteinExistence type="inferred from homology"/>
<comment type="cofactor">
    <cofactor evidence="17">
        <name>Mn(2+)</name>
        <dbReference type="ChEBI" id="CHEBI:29035"/>
    </cofactor>
    <text evidence="17">The cofactor is mostly bound to the substrate.</text>
</comment>
<dbReference type="OMA" id="DSFKMLA"/>
<keyword evidence="6" id="KW-0812">Transmembrane</keyword>
<comment type="catalytic activity">
    <reaction evidence="16 17">
        <text>N(4)-(alpha-D-Man-(1-&gt;3)-[alpha-D-Man-(1-&gt;3)-[alpha-D-Man-(1-&gt;6)]-alpha-D-Man-(1-&gt;6)]-beta-D-Man-(1-&gt;4)-beta-D-GlcNAc-(1-&gt;4)-beta-D-GlcNAc)-L-asparaginyl-[protein] (N-glucan mannose isomer 5A1,2) + UDP-N-acetyl-alpha-D-glucosamine = N(4)-{beta-D-GlcNAc-(1-&gt;2)-alpha-D-Man-(1-&gt;3)-[alpha-D-Man-(1-&gt;3)-[alpha-D-Man-(1-&gt;6)]-alpha-D-Man-(1-&gt;6)]-beta-D-Man-(1-&gt;4)-beta-D-GlcNAc-(1-&gt;4)-beta-D-GlcNAc}-L-asparaginyl-[protein] + UDP + H(+)</text>
        <dbReference type="Rhea" id="RHEA:11456"/>
        <dbReference type="Rhea" id="RHEA-COMP:14367"/>
        <dbReference type="Rhea" id="RHEA-COMP:14368"/>
        <dbReference type="ChEBI" id="CHEBI:15378"/>
        <dbReference type="ChEBI" id="CHEBI:57705"/>
        <dbReference type="ChEBI" id="CHEBI:58223"/>
        <dbReference type="ChEBI" id="CHEBI:59087"/>
        <dbReference type="ChEBI" id="CHEBI:60625"/>
        <dbReference type="EC" id="2.4.1.101"/>
    </reaction>
</comment>
<dbReference type="PANTHER" id="PTHR10468:SF0">
    <property type="entry name" value="ALPHA-1,3-MANNOSYL-GLYCOPROTEIN 2-BETA-N-ACETYLGLUCOSAMINYLTRANSFERASE"/>
    <property type="match status" value="1"/>
</dbReference>
<comment type="similarity">
    <text evidence="3 17">Belongs to the glycosyltransferase 13 family.</text>
</comment>
<sequence length="389" mass="45549">MRWRVLRRVPLIKLLLVVFFVLLLINLLDSRQNLKDDRTISNITSEALISTNKIRISTLENRIAVVVVSCSRPEVSKSLDSIIEANGFGTLPLDYYISQGCQNQRVSDVAKNYVNFTHMVFIPSNGMVSGYETMSWHFYKFLTTIFDELKYHKIIVIEDDLLISPDFFEYFMKMKDLLDLDPSLMCISGWNDNGYPKYAHDPYSFQRTEFFPGLGWMISREIWADVKNLWPDRYWDEHFRSPSITRGRSCIYPEVPRVENFGRNGVSQGSYYVNYVYPIRRNTMKVNYENVNIDTLTKDNYESSFFGLFETATPVTIATYKKISSFQNNSNYKIEFSSRNKYQKLCVHFGITYSTRYHIPRTSYHKITLLNLGTHKVFLYTSSDSVQLD</sequence>
<reference evidence="18 19" key="1">
    <citation type="journal article" date="2014" name="Genome Biol. Evol.">
        <title>The genome of the myxosporean Thelohanellus kitauei shows adaptations to nutrient acquisition within its fish host.</title>
        <authorList>
            <person name="Yang Y."/>
            <person name="Xiong J."/>
            <person name="Zhou Z."/>
            <person name="Huo F."/>
            <person name="Miao W."/>
            <person name="Ran C."/>
            <person name="Liu Y."/>
            <person name="Zhang J."/>
            <person name="Feng J."/>
            <person name="Wang M."/>
            <person name="Wang M."/>
            <person name="Wang L."/>
            <person name="Yao B."/>
        </authorList>
    </citation>
    <scope>NUCLEOTIDE SEQUENCE [LARGE SCALE GENOMIC DNA]</scope>
    <source>
        <strain evidence="18">Wuqing</strain>
    </source>
</reference>
<dbReference type="AlphaFoldDB" id="A0A0C2MAU4"/>
<evidence type="ECO:0000256" key="3">
    <source>
        <dbReference type="ARBA" id="ARBA00006492"/>
    </source>
</evidence>
<comment type="pathway">
    <text evidence="2 17">Protein modification; protein glycosylation.</text>
</comment>
<gene>
    <name evidence="18" type="ORF">RF11_02874</name>
</gene>
<dbReference type="OrthoDB" id="440755at2759"/>
<evidence type="ECO:0000256" key="11">
    <source>
        <dbReference type="ARBA" id="ARBA00023136"/>
    </source>
</evidence>
<protein>
    <recommendedName>
        <fullName evidence="14 17">Alpha-1,3-mannosyl-glycoprotein 2-beta-N-acetylglucosaminyltransferase</fullName>
        <shortName evidence="17">GNT-I</shortName>
        <shortName evidence="17">GlcNAc-T I</shortName>
        <ecNumber evidence="14 17">2.4.1.101</ecNumber>
    </recommendedName>
    <alternativeName>
        <fullName evidence="15 17">N-glycosyl-oligosaccharide-glycoprotein N-acetylglucosaminyltransferase I</fullName>
    </alternativeName>
</protein>
<evidence type="ECO:0000313" key="18">
    <source>
        <dbReference type="EMBL" id="KII64101.1"/>
    </source>
</evidence>
<dbReference type="InterPro" id="IPR052261">
    <property type="entry name" value="Glycosyltransferase_13"/>
</dbReference>
<keyword evidence="4 17" id="KW-0328">Glycosyltransferase</keyword>
<evidence type="ECO:0000256" key="15">
    <source>
        <dbReference type="ARBA" id="ARBA00041712"/>
    </source>
</evidence>
<dbReference type="Proteomes" id="UP000031668">
    <property type="component" value="Unassembled WGS sequence"/>
</dbReference>
<dbReference type="Pfam" id="PF03071">
    <property type="entry name" value="GNT-I"/>
    <property type="match status" value="1"/>
</dbReference>
<accession>A0A0C2MAU4</accession>
<evidence type="ECO:0000256" key="16">
    <source>
        <dbReference type="ARBA" id="ARBA00049421"/>
    </source>
</evidence>
<dbReference type="EC" id="2.4.1.101" evidence="14 17"/>
<evidence type="ECO:0000256" key="8">
    <source>
        <dbReference type="ARBA" id="ARBA00022968"/>
    </source>
</evidence>
<comment type="caution">
    <text evidence="18">The sequence shown here is derived from an EMBL/GenBank/DDBJ whole genome shotgun (WGS) entry which is preliminary data.</text>
</comment>
<comment type="subcellular location">
    <subcellularLocation>
        <location evidence="1 17">Golgi apparatus membrane</location>
        <topology evidence="1 17">Single-pass type II membrane protein</topology>
    </subcellularLocation>
</comment>
<organism evidence="18 19">
    <name type="scientific">Thelohanellus kitauei</name>
    <name type="common">Myxosporean</name>
    <dbReference type="NCBI Taxonomy" id="669202"/>
    <lineage>
        <taxon>Eukaryota</taxon>
        <taxon>Metazoa</taxon>
        <taxon>Cnidaria</taxon>
        <taxon>Myxozoa</taxon>
        <taxon>Myxosporea</taxon>
        <taxon>Bivalvulida</taxon>
        <taxon>Platysporina</taxon>
        <taxon>Myxobolidae</taxon>
        <taxon>Thelohanellus</taxon>
    </lineage>
</organism>
<keyword evidence="12 17" id="KW-0464">Manganese</keyword>
<evidence type="ECO:0000256" key="14">
    <source>
        <dbReference type="ARBA" id="ARBA00038949"/>
    </source>
</evidence>
<evidence type="ECO:0000313" key="19">
    <source>
        <dbReference type="Proteomes" id="UP000031668"/>
    </source>
</evidence>
<dbReference type="SUPFAM" id="SSF53448">
    <property type="entry name" value="Nucleotide-diphospho-sugar transferases"/>
    <property type="match status" value="1"/>
</dbReference>
<dbReference type="PANTHER" id="PTHR10468">
    <property type="entry name" value="PROTEIN O-LINKED-MANNOSE BETA-1,2-N-ACETYLGLUCOSAMINYLTRANSFERASE 1/ALPHA-1,3-MANNOSYL-GLYCOPROTEIN 2-BETA-N-ACETYLGLUCOSAMINYLTRANSFERASE"/>
    <property type="match status" value="1"/>
</dbReference>
<keyword evidence="7 17" id="KW-0479">Metal-binding</keyword>
<evidence type="ECO:0000256" key="9">
    <source>
        <dbReference type="ARBA" id="ARBA00022989"/>
    </source>
</evidence>
<name>A0A0C2MAU4_THEKT</name>
<evidence type="ECO:0000256" key="12">
    <source>
        <dbReference type="ARBA" id="ARBA00023211"/>
    </source>
</evidence>
<dbReference type="InterPro" id="IPR004139">
    <property type="entry name" value="Glyco_trans_13"/>
</dbReference>
<evidence type="ECO:0000256" key="5">
    <source>
        <dbReference type="ARBA" id="ARBA00022679"/>
    </source>
</evidence>
<keyword evidence="8 17" id="KW-0735">Signal-anchor</keyword>
<evidence type="ECO:0000256" key="4">
    <source>
        <dbReference type="ARBA" id="ARBA00022676"/>
    </source>
</evidence>
<keyword evidence="9" id="KW-1133">Transmembrane helix</keyword>